<reference evidence="2" key="2">
    <citation type="submission" date="2023-06" db="EMBL/GenBank/DDBJ databases">
        <authorList>
            <person name="Ma L."/>
            <person name="Liu K.-W."/>
            <person name="Li Z."/>
            <person name="Hsiao Y.-Y."/>
            <person name="Qi Y."/>
            <person name="Fu T."/>
            <person name="Tang G."/>
            <person name="Zhang D."/>
            <person name="Sun W.-H."/>
            <person name="Liu D.-K."/>
            <person name="Li Y."/>
            <person name="Chen G.-Z."/>
            <person name="Liu X.-D."/>
            <person name="Liao X.-Y."/>
            <person name="Jiang Y.-T."/>
            <person name="Yu X."/>
            <person name="Hao Y."/>
            <person name="Huang J."/>
            <person name="Zhao X.-W."/>
            <person name="Ke S."/>
            <person name="Chen Y.-Y."/>
            <person name="Wu W.-L."/>
            <person name="Hsu J.-L."/>
            <person name="Lin Y.-F."/>
            <person name="Huang M.-D."/>
            <person name="Li C.-Y."/>
            <person name="Huang L."/>
            <person name="Wang Z.-W."/>
            <person name="Zhao X."/>
            <person name="Zhong W.-Y."/>
            <person name="Peng D.-H."/>
            <person name="Ahmad S."/>
            <person name="Lan S."/>
            <person name="Zhang J.-S."/>
            <person name="Tsai W.-C."/>
            <person name="Van De Peer Y."/>
            <person name="Liu Z.-J."/>
        </authorList>
    </citation>
    <scope>NUCLEOTIDE SEQUENCE</scope>
    <source>
        <strain evidence="2">CP</strain>
        <tissue evidence="2">Leaves</tissue>
    </source>
</reference>
<proteinExistence type="predicted"/>
<evidence type="ECO:0000313" key="2">
    <source>
        <dbReference type="EMBL" id="KAK1311707.1"/>
    </source>
</evidence>
<accession>A0AAV9EI50</accession>
<dbReference type="GO" id="GO:0010114">
    <property type="term" value="P:response to red light"/>
    <property type="evidence" value="ECO:0007669"/>
    <property type="project" value="TreeGrafter"/>
</dbReference>
<dbReference type="InterPro" id="IPR045890">
    <property type="entry name" value="POB1-like"/>
</dbReference>
<evidence type="ECO:0000256" key="1">
    <source>
        <dbReference type="ARBA" id="ARBA00004906"/>
    </source>
</evidence>
<dbReference type="PANTHER" id="PTHR46336">
    <property type="entry name" value="OS02G0260700 PROTEIN"/>
    <property type="match status" value="1"/>
</dbReference>
<dbReference type="EMBL" id="JAUJYO010000007">
    <property type="protein sequence ID" value="KAK1311707.1"/>
    <property type="molecule type" value="Genomic_DNA"/>
</dbReference>
<comment type="pathway">
    <text evidence="1">Protein modification; protein ubiquitination.</text>
</comment>
<evidence type="ECO:0000313" key="3">
    <source>
        <dbReference type="Proteomes" id="UP001180020"/>
    </source>
</evidence>
<protein>
    <recommendedName>
        <fullName evidence="4">BTB domain-containing protein</fullName>
    </recommendedName>
</protein>
<sequence>MRESDPLYAATVRIDSSGEANFMELLCFMYGGKLSSATTKNFVALLDFMFLADKFDVISCVGVCGHFLCYFPMTMESALRYLEIPPHILMRRGIQSLVKRPGNS</sequence>
<dbReference type="AlphaFoldDB" id="A0AAV9EI50"/>
<comment type="caution">
    <text evidence="2">The sequence shown here is derived from an EMBL/GenBank/DDBJ whole genome shotgun (WGS) entry which is preliminary data.</text>
</comment>
<dbReference type="PANTHER" id="PTHR46336:SF3">
    <property type="entry name" value="BTB_POZ DOMAIN-CONTAINING PROTEIN POB1"/>
    <property type="match status" value="1"/>
</dbReference>
<evidence type="ECO:0008006" key="4">
    <source>
        <dbReference type="Google" id="ProtNLM"/>
    </source>
</evidence>
<gene>
    <name evidence="2" type="ORF">QJS10_CPA07g01190</name>
</gene>
<dbReference type="Gene3D" id="3.30.710.10">
    <property type="entry name" value="Potassium Channel Kv1.1, Chain A"/>
    <property type="match status" value="1"/>
</dbReference>
<dbReference type="InterPro" id="IPR011333">
    <property type="entry name" value="SKP1/BTB/POZ_sf"/>
</dbReference>
<name>A0AAV9EI50_ACOCL</name>
<keyword evidence="3" id="KW-1185">Reference proteome</keyword>
<dbReference type="Proteomes" id="UP001180020">
    <property type="component" value="Unassembled WGS sequence"/>
</dbReference>
<reference evidence="2" key="1">
    <citation type="journal article" date="2023" name="Nat. Commun.">
        <title>Diploid and tetraploid genomes of Acorus and the evolution of monocots.</title>
        <authorList>
            <person name="Ma L."/>
            <person name="Liu K.W."/>
            <person name="Li Z."/>
            <person name="Hsiao Y.Y."/>
            <person name="Qi Y."/>
            <person name="Fu T."/>
            <person name="Tang G.D."/>
            <person name="Zhang D."/>
            <person name="Sun W.H."/>
            <person name="Liu D.K."/>
            <person name="Li Y."/>
            <person name="Chen G.Z."/>
            <person name="Liu X.D."/>
            <person name="Liao X.Y."/>
            <person name="Jiang Y.T."/>
            <person name="Yu X."/>
            <person name="Hao Y."/>
            <person name="Huang J."/>
            <person name="Zhao X.W."/>
            <person name="Ke S."/>
            <person name="Chen Y.Y."/>
            <person name="Wu W.L."/>
            <person name="Hsu J.L."/>
            <person name="Lin Y.F."/>
            <person name="Huang M.D."/>
            <person name="Li C.Y."/>
            <person name="Huang L."/>
            <person name="Wang Z.W."/>
            <person name="Zhao X."/>
            <person name="Zhong W.Y."/>
            <person name="Peng D.H."/>
            <person name="Ahmad S."/>
            <person name="Lan S."/>
            <person name="Zhang J.S."/>
            <person name="Tsai W.C."/>
            <person name="Van de Peer Y."/>
            <person name="Liu Z.J."/>
        </authorList>
    </citation>
    <scope>NUCLEOTIDE SEQUENCE</scope>
    <source>
        <strain evidence="2">CP</strain>
    </source>
</reference>
<dbReference type="GO" id="GO:0005634">
    <property type="term" value="C:nucleus"/>
    <property type="evidence" value="ECO:0007669"/>
    <property type="project" value="TreeGrafter"/>
</dbReference>
<organism evidence="2 3">
    <name type="scientific">Acorus calamus</name>
    <name type="common">Sweet flag</name>
    <dbReference type="NCBI Taxonomy" id="4465"/>
    <lineage>
        <taxon>Eukaryota</taxon>
        <taxon>Viridiplantae</taxon>
        <taxon>Streptophyta</taxon>
        <taxon>Embryophyta</taxon>
        <taxon>Tracheophyta</taxon>
        <taxon>Spermatophyta</taxon>
        <taxon>Magnoliopsida</taxon>
        <taxon>Liliopsida</taxon>
        <taxon>Acoraceae</taxon>
        <taxon>Acorus</taxon>
    </lineage>
</organism>